<keyword evidence="3" id="KW-1185">Reference proteome</keyword>
<dbReference type="Proteomes" id="UP001054837">
    <property type="component" value="Unassembled WGS sequence"/>
</dbReference>
<dbReference type="EMBL" id="BPLQ01002227">
    <property type="protein sequence ID" value="GIX90168.1"/>
    <property type="molecule type" value="Genomic_DNA"/>
</dbReference>
<sequence>MDSVRSIRKCGAVILGSHRPNDERLHLQDTAEESRTLPQKCGAEPEESLRRAVPQNSADGQRVLRTAADVRAGTRLPPRPALLLGYLRRVPGLLLGFPSPSLVGYSFAGHQGPSVRDRQLRFPDSRTRVAAPSVPPSGLAPRGWGGTRLPPTPTTTPRALIGTLFEMRSYHCNHETVHLRTQTGPMT</sequence>
<feature type="region of interest" description="Disordered" evidence="1">
    <location>
        <begin position="21"/>
        <end position="57"/>
    </location>
</feature>
<dbReference type="AlphaFoldDB" id="A0AAV4P2C2"/>
<name>A0AAV4P2C2_9ARAC</name>
<proteinExistence type="predicted"/>
<evidence type="ECO:0000313" key="2">
    <source>
        <dbReference type="EMBL" id="GIX90168.1"/>
    </source>
</evidence>
<feature type="compositionally biased region" description="Basic and acidic residues" evidence="1">
    <location>
        <begin position="21"/>
        <end position="35"/>
    </location>
</feature>
<evidence type="ECO:0000313" key="3">
    <source>
        <dbReference type="Proteomes" id="UP001054837"/>
    </source>
</evidence>
<accession>A0AAV4P2C2</accession>
<organism evidence="2 3">
    <name type="scientific">Caerostris darwini</name>
    <dbReference type="NCBI Taxonomy" id="1538125"/>
    <lineage>
        <taxon>Eukaryota</taxon>
        <taxon>Metazoa</taxon>
        <taxon>Ecdysozoa</taxon>
        <taxon>Arthropoda</taxon>
        <taxon>Chelicerata</taxon>
        <taxon>Arachnida</taxon>
        <taxon>Araneae</taxon>
        <taxon>Araneomorphae</taxon>
        <taxon>Entelegynae</taxon>
        <taxon>Araneoidea</taxon>
        <taxon>Araneidae</taxon>
        <taxon>Caerostris</taxon>
    </lineage>
</organism>
<comment type="caution">
    <text evidence="2">The sequence shown here is derived from an EMBL/GenBank/DDBJ whole genome shotgun (WGS) entry which is preliminary data.</text>
</comment>
<protein>
    <submittedName>
        <fullName evidence="2">Uncharacterized protein</fullName>
    </submittedName>
</protein>
<reference evidence="2 3" key="1">
    <citation type="submission" date="2021-06" db="EMBL/GenBank/DDBJ databases">
        <title>Caerostris darwini draft genome.</title>
        <authorList>
            <person name="Kono N."/>
            <person name="Arakawa K."/>
        </authorList>
    </citation>
    <scope>NUCLEOTIDE SEQUENCE [LARGE SCALE GENOMIC DNA]</scope>
</reference>
<evidence type="ECO:0000256" key="1">
    <source>
        <dbReference type="SAM" id="MobiDB-lite"/>
    </source>
</evidence>
<gene>
    <name evidence="2" type="ORF">CDAR_559221</name>
</gene>
<feature type="region of interest" description="Disordered" evidence="1">
    <location>
        <begin position="128"/>
        <end position="156"/>
    </location>
</feature>